<accession>A0A512HFJ4</accession>
<dbReference type="RefSeq" id="WP_147178999.1">
    <property type="nucleotide sequence ID" value="NZ_BJZP01000004.1"/>
</dbReference>
<dbReference type="SUPFAM" id="SSF89872">
    <property type="entry name" value="Inhibitor of vertebrate lysozyme, Ivy"/>
    <property type="match status" value="1"/>
</dbReference>
<dbReference type="AlphaFoldDB" id="A0A512HFJ4"/>
<dbReference type="OrthoDB" id="8365205at2"/>
<dbReference type="Gene3D" id="3.40.1420.10">
    <property type="entry name" value="Inhibitor of vertebrate lysozyme"/>
    <property type="match status" value="1"/>
</dbReference>
<evidence type="ECO:0000313" key="3">
    <source>
        <dbReference type="Proteomes" id="UP000321717"/>
    </source>
</evidence>
<gene>
    <name evidence="2" type="ORF">RNA01_11400</name>
</gene>
<evidence type="ECO:0000313" key="2">
    <source>
        <dbReference type="EMBL" id="GEO84208.1"/>
    </source>
</evidence>
<keyword evidence="1" id="KW-0732">Signal</keyword>
<dbReference type="Proteomes" id="UP000321717">
    <property type="component" value="Unassembled WGS sequence"/>
</dbReference>
<keyword evidence="3" id="KW-1185">Reference proteome</keyword>
<protein>
    <recommendedName>
        <fullName evidence="4">Inhibitor of vertebrate lysozyme</fullName>
    </recommendedName>
</protein>
<organism evidence="2 3">
    <name type="scientific">Ciceribacter naphthalenivorans</name>
    <dbReference type="NCBI Taxonomy" id="1118451"/>
    <lineage>
        <taxon>Bacteria</taxon>
        <taxon>Pseudomonadati</taxon>
        <taxon>Pseudomonadota</taxon>
        <taxon>Alphaproteobacteria</taxon>
        <taxon>Hyphomicrobiales</taxon>
        <taxon>Rhizobiaceae</taxon>
        <taxon>Ciceribacter</taxon>
    </lineage>
</organism>
<dbReference type="Pfam" id="PF08816">
    <property type="entry name" value="Ivy"/>
    <property type="match status" value="1"/>
</dbReference>
<feature type="chain" id="PRO_5021762216" description="Inhibitor of vertebrate lysozyme" evidence="1">
    <location>
        <begin position="29"/>
        <end position="147"/>
    </location>
</feature>
<proteinExistence type="predicted"/>
<reference evidence="2 3" key="1">
    <citation type="submission" date="2019-07" db="EMBL/GenBank/DDBJ databases">
        <title>Whole genome shotgun sequence of Rhizobium naphthalenivorans NBRC 107585.</title>
        <authorList>
            <person name="Hosoyama A."/>
            <person name="Uohara A."/>
            <person name="Ohji S."/>
            <person name="Ichikawa N."/>
        </authorList>
    </citation>
    <scope>NUCLEOTIDE SEQUENCE [LARGE SCALE GENOMIC DNA]</scope>
    <source>
        <strain evidence="2 3">NBRC 107585</strain>
    </source>
</reference>
<evidence type="ECO:0008006" key="4">
    <source>
        <dbReference type="Google" id="ProtNLM"/>
    </source>
</evidence>
<dbReference type="InterPro" id="IPR036501">
    <property type="entry name" value="Inhibitor_vert_lysozyme_sf"/>
</dbReference>
<evidence type="ECO:0000256" key="1">
    <source>
        <dbReference type="SAM" id="SignalP"/>
    </source>
</evidence>
<comment type="caution">
    <text evidence="2">The sequence shown here is derived from an EMBL/GenBank/DDBJ whole genome shotgun (WGS) entry which is preliminary data.</text>
</comment>
<name>A0A512HFJ4_9HYPH</name>
<dbReference type="EMBL" id="BJZP01000004">
    <property type="protein sequence ID" value="GEO84208.1"/>
    <property type="molecule type" value="Genomic_DNA"/>
</dbReference>
<sequence length="147" mass="15591">MSKGKLRRVAASVFLLCLCLTAIPFSIAAGAELSLSGNFLPAVVAGSKPHREALTGLIHGKRGLPSWVRNMVSRDRYVALASKRVEVEDKPMQLFSACQPGNCPASAVRLLYSKDGKRAVMRISDMKLGTVVLGSPTPAEAAVLAAE</sequence>
<feature type="signal peptide" evidence="1">
    <location>
        <begin position="1"/>
        <end position="28"/>
    </location>
</feature>